<evidence type="ECO:0000256" key="3">
    <source>
        <dbReference type="SAM" id="MobiDB-lite"/>
    </source>
</evidence>
<dbReference type="OrthoDB" id="3687641at2759"/>
<keyword evidence="6" id="KW-1185">Reference proteome</keyword>
<evidence type="ECO:0000256" key="4">
    <source>
        <dbReference type="SAM" id="Phobius"/>
    </source>
</evidence>
<evidence type="ECO:0000256" key="1">
    <source>
        <dbReference type="ARBA" id="ARBA00004685"/>
    </source>
</evidence>
<dbReference type="EMBL" id="KN880586">
    <property type="protein sequence ID" value="KIY65540.1"/>
    <property type="molecule type" value="Genomic_DNA"/>
</dbReference>
<comment type="similarity">
    <text evidence="2">Belongs to the ustYa family.</text>
</comment>
<reference evidence="5 6" key="1">
    <citation type="journal article" date="2015" name="Fungal Genet. Biol.">
        <title>Evolution of novel wood decay mechanisms in Agaricales revealed by the genome sequences of Fistulina hepatica and Cylindrobasidium torrendii.</title>
        <authorList>
            <person name="Floudas D."/>
            <person name="Held B.W."/>
            <person name="Riley R."/>
            <person name="Nagy L.G."/>
            <person name="Koehler G."/>
            <person name="Ransdell A.S."/>
            <person name="Younus H."/>
            <person name="Chow J."/>
            <person name="Chiniquy J."/>
            <person name="Lipzen A."/>
            <person name="Tritt A."/>
            <person name="Sun H."/>
            <person name="Haridas S."/>
            <person name="LaButti K."/>
            <person name="Ohm R.A."/>
            <person name="Kues U."/>
            <person name="Blanchette R.A."/>
            <person name="Grigoriev I.V."/>
            <person name="Minto R.E."/>
            <person name="Hibbett D.S."/>
        </authorList>
    </citation>
    <scope>NUCLEOTIDE SEQUENCE [LARGE SCALE GENOMIC DNA]</scope>
    <source>
        <strain evidence="5 6">FP15055 ss-10</strain>
    </source>
</reference>
<evidence type="ECO:0008006" key="7">
    <source>
        <dbReference type="Google" id="ProtNLM"/>
    </source>
</evidence>
<dbReference type="PANTHER" id="PTHR33365">
    <property type="entry name" value="YALI0B05434P"/>
    <property type="match status" value="1"/>
</dbReference>
<evidence type="ECO:0000313" key="5">
    <source>
        <dbReference type="EMBL" id="KIY65540.1"/>
    </source>
</evidence>
<evidence type="ECO:0000313" key="6">
    <source>
        <dbReference type="Proteomes" id="UP000054007"/>
    </source>
</evidence>
<dbReference type="AlphaFoldDB" id="A0A0D7B5P9"/>
<keyword evidence="4" id="KW-0812">Transmembrane</keyword>
<dbReference type="STRING" id="1314674.A0A0D7B5P9"/>
<feature type="region of interest" description="Disordered" evidence="3">
    <location>
        <begin position="1"/>
        <end position="25"/>
    </location>
</feature>
<feature type="transmembrane region" description="Helical" evidence="4">
    <location>
        <begin position="36"/>
        <end position="56"/>
    </location>
</feature>
<name>A0A0D7B5P9_9AGAR</name>
<dbReference type="InterPro" id="IPR021765">
    <property type="entry name" value="UstYa-like"/>
</dbReference>
<protein>
    <recommendedName>
        <fullName evidence="7">Tat pathway signal sequence</fullName>
    </recommendedName>
</protein>
<dbReference type="PANTHER" id="PTHR33365:SF4">
    <property type="entry name" value="CYCLOCHLOROTINE BIOSYNTHESIS PROTEIN O"/>
    <property type="match status" value="1"/>
</dbReference>
<proteinExistence type="inferred from homology"/>
<evidence type="ECO:0000256" key="2">
    <source>
        <dbReference type="ARBA" id="ARBA00035112"/>
    </source>
</evidence>
<organism evidence="5 6">
    <name type="scientific">Cylindrobasidium torrendii FP15055 ss-10</name>
    <dbReference type="NCBI Taxonomy" id="1314674"/>
    <lineage>
        <taxon>Eukaryota</taxon>
        <taxon>Fungi</taxon>
        <taxon>Dikarya</taxon>
        <taxon>Basidiomycota</taxon>
        <taxon>Agaricomycotina</taxon>
        <taxon>Agaricomycetes</taxon>
        <taxon>Agaricomycetidae</taxon>
        <taxon>Agaricales</taxon>
        <taxon>Marasmiineae</taxon>
        <taxon>Physalacriaceae</taxon>
        <taxon>Cylindrobasidium</taxon>
    </lineage>
</organism>
<dbReference type="Pfam" id="PF11807">
    <property type="entry name" value="UstYa"/>
    <property type="match status" value="1"/>
</dbReference>
<accession>A0A0D7B5P9</accession>
<gene>
    <name evidence="5" type="ORF">CYLTODRAFT_379255</name>
</gene>
<dbReference type="Proteomes" id="UP000054007">
    <property type="component" value="Unassembled WGS sequence"/>
</dbReference>
<keyword evidence="4" id="KW-1133">Transmembrane helix</keyword>
<sequence>MMGHSEEYVPLTTGEDEEAAVSTPLQRRNAPSVNRILLVVCALQSVALAVLGWIAWKQSVPGYGPRERSLLFSPALEAIEHETKVFTSGLVETGTNTRWQGTTPDVDAAWQELYNNTLLRIPKAQAAMLPNRTYPIYGDEGYYVGGLDVFHQLHCLNMIRMTVYHDSYPSQMFELKDNHISHCIDSIRQSLMCNPDLSVNVWQWNATQAAVVGHGTQVHSCRSFDRIRDWAHASAMVEPLDRSIYVEDDLVFEHGTY</sequence>
<keyword evidence="4" id="KW-0472">Membrane</keyword>
<dbReference type="GO" id="GO:0043386">
    <property type="term" value="P:mycotoxin biosynthetic process"/>
    <property type="evidence" value="ECO:0007669"/>
    <property type="project" value="InterPro"/>
</dbReference>
<comment type="pathway">
    <text evidence="1">Mycotoxin biosynthesis.</text>
</comment>